<evidence type="ECO:0000313" key="2">
    <source>
        <dbReference type="EMBL" id="EHN13055.1"/>
    </source>
</evidence>
<evidence type="ECO:0000256" key="1">
    <source>
        <dbReference type="SAM" id="Phobius"/>
    </source>
</evidence>
<proteinExistence type="predicted"/>
<keyword evidence="1" id="KW-0812">Transmembrane</keyword>
<keyword evidence="1" id="KW-0472">Membrane</keyword>
<dbReference type="EMBL" id="AGUD01000003">
    <property type="protein sequence ID" value="EHN13055.1"/>
    <property type="molecule type" value="Genomic_DNA"/>
</dbReference>
<comment type="caution">
    <text evidence="2">The sequence shown here is derived from an EMBL/GenBank/DDBJ whole genome shotgun (WGS) entry which is preliminary data.</text>
</comment>
<keyword evidence="1" id="KW-1133">Transmembrane helix</keyword>
<reference evidence="2 3" key="1">
    <citation type="journal article" date="2013" name="Biodegradation">
        <title>Quantitative proteomic analysis of ibuprofen-degrading Patulibacter sp. strain I11.</title>
        <authorList>
            <person name="Almeida B."/>
            <person name="Kjeldal H."/>
            <person name="Lolas I."/>
            <person name="Knudsen A.D."/>
            <person name="Carvalho G."/>
            <person name="Nielsen K.L."/>
            <person name="Barreto Crespo M.T."/>
            <person name="Stensballe A."/>
            <person name="Nielsen J.L."/>
        </authorList>
    </citation>
    <scope>NUCLEOTIDE SEQUENCE [LARGE SCALE GENOMIC DNA]</scope>
    <source>
        <strain evidence="2 3">I11</strain>
    </source>
</reference>
<keyword evidence="3" id="KW-1185">Reference proteome</keyword>
<organism evidence="2 3">
    <name type="scientific">Patulibacter medicamentivorans</name>
    <dbReference type="NCBI Taxonomy" id="1097667"/>
    <lineage>
        <taxon>Bacteria</taxon>
        <taxon>Bacillati</taxon>
        <taxon>Actinomycetota</taxon>
        <taxon>Thermoleophilia</taxon>
        <taxon>Solirubrobacterales</taxon>
        <taxon>Patulibacteraceae</taxon>
        <taxon>Patulibacter</taxon>
    </lineage>
</organism>
<evidence type="ECO:0000313" key="3">
    <source>
        <dbReference type="Proteomes" id="UP000005143"/>
    </source>
</evidence>
<gene>
    <name evidence="2" type="ORF">PAI11_00560</name>
</gene>
<accession>H0DZV1</accession>
<dbReference type="Proteomes" id="UP000005143">
    <property type="component" value="Unassembled WGS sequence"/>
</dbReference>
<name>H0DZV1_9ACTN</name>
<dbReference type="AlphaFoldDB" id="H0DZV1"/>
<protein>
    <submittedName>
        <fullName evidence="2">Uncharacterized protein</fullName>
    </submittedName>
</protein>
<feature type="transmembrane region" description="Helical" evidence="1">
    <location>
        <begin position="23"/>
        <end position="44"/>
    </location>
</feature>
<sequence length="52" mass="5638">MPVPFGNNKIVVDASVVDPVAEIARTGLLVLGTFFMAWQFFGLVTGHRMGDD</sequence>